<name>A0A1S3ZPE1_TOBAC</name>
<proteinExistence type="predicted"/>
<dbReference type="AlphaFoldDB" id="A0A1S3ZPE1"/>
<protein>
    <submittedName>
        <fullName evidence="2">Nucleolin-like</fullName>
    </submittedName>
</protein>
<dbReference type="PaxDb" id="4097-A0A1S3ZPE1"/>
<feature type="region of interest" description="Disordered" evidence="1">
    <location>
        <begin position="87"/>
        <end position="136"/>
    </location>
</feature>
<evidence type="ECO:0000313" key="2">
    <source>
        <dbReference type="RefSeq" id="XP_016466128.1"/>
    </source>
</evidence>
<feature type="compositionally biased region" description="Acidic residues" evidence="1">
    <location>
        <begin position="91"/>
        <end position="129"/>
    </location>
</feature>
<gene>
    <name evidence="2" type="primary">LOC107788907</name>
</gene>
<dbReference type="KEGG" id="nta:107788907"/>
<sequence length="136" mass="16229">MIQDVPLWTRTILYEDEYNGLIPIPMIRRLQEEWNDLVTMPMGQNSWCTPEYYIWINEEDELARPSREDHMLPPAEDDDRVVECIKIESSTESEEDPKEESEFNDDDKEFEEDMEEDPEEEPEEEEEMGNDSVDGY</sequence>
<dbReference type="RefSeq" id="XP_016466128.1">
    <property type="nucleotide sequence ID" value="XM_016610642.1"/>
</dbReference>
<evidence type="ECO:0000256" key="1">
    <source>
        <dbReference type="SAM" id="MobiDB-lite"/>
    </source>
</evidence>
<accession>A0A1S3ZPE1</accession>
<organism evidence="2">
    <name type="scientific">Nicotiana tabacum</name>
    <name type="common">Common tobacco</name>
    <dbReference type="NCBI Taxonomy" id="4097"/>
    <lineage>
        <taxon>Eukaryota</taxon>
        <taxon>Viridiplantae</taxon>
        <taxon>Streptophyta</taxon>
        <taxon>Embryophyta</taxon>
        <taxon>Tracheophyta</taxon>
        <taxon>Spermatophyta</taxon>
        <taxon>Magnoliopsida</taxon>
        <taxon>eudicotyledons</taxon>
        <taxon>Gunneridae</taxon>
        <taxon>Pentapetalae</taxon>
        <taxon>asterids</taxon>
        <taxon>lamiids</taxon>
        <taxon>Solanales</taxon>
        <taxon>Solanaceae</taxon>
        <taxon>Nicotianoideae</taxon>
        <taxon>Nicotianeae</taxon>
        <taxon>Nicotiana</taxon>
    </lineage>
</organism>
<reference evidence="2" key="1">
    <citation type="submission" date="2025-08" db="UniProtKB">
        <authorList>
            <consortium name="RefSeq"/>
        </authorList>
    </citation>
    <scope>IDENTIFICATION</scope>
</reference>
<dbReference type="OMA" id="WRTIVSH"/>
<dbReference type="OrthoDB" id="994452at2759"/>